<evidence type="ECO:0000313" key="9">
    <source>
        <dbReference type="EMBL" id="CAJ1934671.1"/>
    </source>
</evidence>
<comment type="function">
    <text evidence="6">Essential sporozoite protein. In the mosquito vector, required for sporozoite development in the oocyst, migration through the vector hemolymph and entry into the vector salivary glands. In the vertebrate host, required for sporozoite migration through the host dermis and infection of host hepatocytes. Binds to highly sulfated heparan sulfate proteoglycans (HSPGs) on the surface of host hepatocytes.</text>
</comment>
<comment type="similarity">
    <text evidence="1">Belongs to the plasmodium circumsporozoite protein family.</text>
</comment>
<feature type="coiled-coil region" evidence="7">
    <location>
        <begin position="502"/>
        <end position="558"/>
    </location>
</feature>
<name>A0AAD2CRY0_9STRA</name>
<evidence type="ECO:0000256" key="2">
    <source>
        <dbReference type="ARBA" id="ARBA00021911"/>
    </source>
</evidence>
<keyword evidence="3" id="KW-0748">Sporozoite</keyword>
<gene>
    <name evidence="9" type="ORF">CYCCA115_LOCUS4011</name>
</gene>
<keyword evidence="10" id="KW-1185">Reference proteome</keyword>
<dbReference type="PANTHER" id="PTHR44826:SF3">
    <property type="entry name" value="SPORE COAT PROTEIN SP85"/>
    <property type="match status" value="1"/>
</dbReference>
<dbReference type="AlphaFoldDB" id="A0AAD2CRY0"/>
<evidence type="ECO:0000256" key="5">
    <source>
        <dbReference type="ARBA" id="ARBA00033726"/>
    </source>
</evidence>
<evidence type="ECO:0000256" key="3">
    <source>
        <dbReference type="ARBA" id="ARBA00022522"/>
    </source>
</evidence>
<evidence type="ECO:0000313" key="10">
    <source>
        <dbReference type="Proteomes" id="UP001295423"/>
    </source>
</evidence>
<evidence type="ECO:0000256" key="7">
    <source>
        <dbReference type="SAM" id="Coils"/>
    </source>
</evidence>
<feature type="compositionally biased region" description="Pro residues" evidence="8">
    <location>
        <begin position="324"/>
        <end position="344"/>
    </location>
</feature>
<organism evidence="9 10">
    <name type="scientific">Cylindrotheca closterium</name>
    <dbReference type="NCBI Taxonomy" id="2856"/>
    <lineage>
        <taxon>Eukaryota</taxon>
        <taxon>Sar</taxon>
        <taxon>Stramenopiles</taxon>
        <taxon>Ochrophyta</taxon>
        <taxon>Bacillariophyta</taxon>
        <taxon>Bacillariophyceae</taxon>
        <taxon>Bacillariophycidae</taxon>
        <taxon>Bacillariales</taxon>
        <taxon>Bacillariaceae</taxon>
        <taxon>Cylindrotheca</taxon>
    </lineage>
</organism>
<dbReference type="PANTHER" id="PTHR44826">
    <property type="entry name" value="SPORE COAT PROTEIN SP85"/>
    <property type="match status" value="1"/>
</dbReference>
<feature type="compositionally biased region" description="Low complexity" evidence="8">
    <location>
        <begin position="368"/>
        <end position="382"/>
    </location>
</feature>
<evidence type="ECO:0000256" key="1">
    <source>
        <dbReference type="ARBA" id="ARBA00006241"/>
    </source>
</evidence>
<accession>A0AAD2CRY0</accession>
<proteinExistence type="inferred from homology"/>
<dbReference type="Proteomes" id="UP001295423">
    <property type="component" value="Unassembled WGS sequence"/>
</dbReference>
<dbReference type="InterPro" id="IPR051860">
    <property type="entry name" value="Plasmodium_CSP_Invasion"/>
</dbReference>
<evidence type="ECO:0000256" key="6">
    <source>
        <dbReference type="ARBA" id="ARBA00045806"/>
    </source>
</evidence>
<feature type="compositionally biased region" description="Polar residues" evidence="8">
    <location>
        <begin position="196"/>
        <end position="214"/>
    </location>
</feature>
<evidence type="ECO:0000256" key="4">
    <source>
        <dbReference type="ARBA" id="ARBA00022737"/>
    </source>
</evidence>
<feature type="compositionally biased region" description="Polar residues" evidence="8">
    <location>
        <begin position="223"/>
        <end position="245"/>
    </location>
</feature>
<protein>
    <recommendedName>
        <fullName evidence="2">Circumsporozoite protein</fullName>
    </recommendedName>
</protein>
<feature type="compositionally biased region" description="Low complexity" evidence="8">
    <location>
        <begin position="248"/>
        <end position="273"/>
    </location>
</feature>
<comment type="function">
    <text evidence="5">In the vertebrate host, binds to highly sulfated heparan sulfate proteoglycans (HSPGs) on the surface of host hepatocytes and is required for sporozoite invasion of the host hepatocytes.</text>
</comment>
<sequence length="575" mass="63981">MFPCLHGARCHFKRREGTGRLYFEQFKNVFQDEKTLELLNLASPVKSIESTTVFHVQASSSPSSSPSQQESKTCAAIANGTPVPDQDALTVQKYNILMDVILDSETEEMPLLTMELKQMLQRFLMPSLAGCTNQQSPCLCYVIHLDIYVQRIVSAADFLEDIMAMFCEAPLVERLGLLSPFKNIVVVGNVPDINDSTSSSVHQSTFPLTESPSMRPSWAPVTYPTTDNPTRSPTIAPSLSPTRAPSVTFPTSDDPTRSSTTASTPIGTRGPTRRPTPMPTLQPVVGPTLEPTPFPTPGPTPFPTSHPTLLPTRNPSKVTSAAPTPKPSLSPTPKPSSSPTPEPTSSPTTKPSVRPTMQPTTSPPTPKPSASSTARPSATPKPCFQTNVELSDVADDYFDTKLKASIEAQYGLIRNWCLKDEQADKLMRLETEVSSSERFFEEECKRLKKEHELQIESIDCQVDGLRKEHAAKIGLENKRQYEDLRLDFESVRDWQSENASKLEQLREKYDKSLKRIVQLEETLKHEKESCKQTLCQSSEEAQRRYQQLQQDYNSLLTAKRSAGNSKATYRQNLET</sequence>
<comment type="caution">
    <text evidence="9">The sequence shown here is derived from an EMBL/GenBank/DDBJ whole genome shotgun (WGS) entry which is preliminary data.</text>
</comment>
<evidence type="ECO:0000256" key="8">
    <source>
        <dbReference type="SAM" id="MobiDB-lite"/>
    </source>
</evidence>
<keyword evidence="7" id="KW-0175">Coiled coil</keyword>
<feature type="region of interest" description="Disordered" evidence="8">
    <location>
        <begin position="196"/>
        <end position="384"/>
    </location>
</feature>
<reference evidence="9" key="1">
    <citation type="submission" date="2023-08" db="EMBL/GenBank/DDBJ databases">
        <authorList>
            <person name="Audoor S."/>
            <person name="Bilcke G."/>
        </authorList>
    </citation>
    <scope>NUCLEOTIDE SEQUENCE</scope>
</reference>
<feature type="compositionally biased region" description="Pro residues" evidence="8">
    <location>
        <begin position="290"/>
        <end position="304"/>
    </location>
</feature>
<dbReference type="EMBL" id="CAKOGP040000358">
    <property type="protein sequence ID" value="CAJ1934671.1"/>
    <property type="molecule type" value="Genomic_DNA"/>
</dbReference>
<keyword evidence="4" id="KW-0677">Repeat</keyword>